<sequence length="347" mass="38833">MSSTDSRYLAELRRQTMRTLRGVIGPTTDVAILDAPNQRNVGDSMIWAGELAYIRKLGMRVRYVADSRGFNARDLRAAMPEGVVLLHGGGNFGDLWPTHQLHRERVVSELREYRIVLLPQSVYFRSREAASRANLALGAHPNFTALLRDRESIARAQIDIPSVSVDFCFDMALGFEPRTPTHPSTGRVVVVARRDHEGISGLAEIPGDWLGEADLVRTDWGPIAGIAGLRWKVDRALVKIDTKLVGWRRGRLRLRAIHRISERAIHDINALNIANALRLYEGSDFVIVDRLHAHVLAGLLGIDHIALDNSYRKVGSVYDEYSGRLTTARYATDINSARQMANELMAR</sequence>
<keyword evidence="3" id="KW-1185">Reference proteome</keyword>
<dbReference type="Pfam" id="PF04230">
    <property type="entry name" value="PS_pyruv_trans"/>
    <property type="match status" value="1"/>
</dbReference>
<dbReference type="EMBL" id="JAMZDY010000001">
    <property type="protein sequence ID" value="MCP2369467.1"/>
    <property type="molecule type" value="Genomic_DNA"/>
</dbReference>
<accession>A0A9X2H251</accession>
<keyword evidence="2" id="KW-0808">Transferase</keyword>
<name>A0A9X2H251_9MICO</name>
<evidence type="ECO:0000313" key="2">
    <source>
        <dbReference type="EMBL" id="MCP2369467.1"/>
    </source>
</evidence>
<dbReference type="AlphaFoldDB" id="A0A9X2H251"/>
<feature type="domain" description="Polysaccharide pyruvyl transferase" evidence="1">
    <location>
        <begin position="40"/>
        <end position="311"/>
    </location>
</feature>
<protein>
    <submittedName>
        <fullName evidence="2">Pyruvyl transferase EpsO</fullName>
        <ecNumber evidence="2">2.-.-.-</ecNumber>
    </submittedName>
</protein>
<reference evidence="2" key="1">
    <citation type="submission" date="2022-06" db="EMBL/GenBank/DDBJ databases">
        <title>Sequencing the genomes of 1000 actinobacteria strains.</title>
        <authorList>
            <person name="Klenk H.-P."/>
        </authorList>
    </citation>
    <scope>NUCLEOTIDE SEQUENCE</scope>
    <source>
        <strain evidence="2">DSM 22016</strain>
    </source>
</reference>
<evidence type="ECO:0000259" key="1">
    <source>
        <dbReference type="Pfam" id="PF04230"/>
    </source>
</evidence>
<dbReference type="EC" id="2.-.-.-" evidence="2"/>
<gene>
    <name evidence="2" type="ORF">BJ978_000143</name>
</gene>
<dbReference type="InterPro" id="IPR007345">
    <property type="entry name" value="Polysacch_pyruvyl_Trfase"/>
</dbReference>
<dbReference type="OrthoDB" id="5242601at2"/>
<proteinExistence type="predicted"/>
<dbReference type="Proteomes" id="UP001139722">
    <property type="component" value="Unassembled WGS sequence"/>
</dbReference>
<evidence type="ECO:0000313" key="3">
    <source>
        <dbReference type="Proteomes" id="UP001139722"/>
    </source>
</evidence>
<organism evidence="2 3">
    <name type="scientific">Agromyces terreus</name>
    <dbReference type="NCBI Taxonomy" id="424795"/>
    <lineage>
        <taxon>Bacteria</taxon>
        <taxon>Bacillati</taxon>
        <taxon>Actinomycetota</taxon>
        <taxon>Actinomycetes</taxon>
        <taxon>Micrococcales</taxon>
        <taxon>Microbacteriaceae</taxon>
        <taxon>Agromyces</taxon>
    </lineage>
</organism>
<dbReference type="GO" id="GO:0016740">
    <property type="term" value="F:transferase activity"/>
    <property type="evidence" value="ECO:0007669"/>
    <property type="project" value="UniProtKB-KW"/>
</dbReference>
<dbReference type="RefSeq" id="WP_156997217.1">
    <property type="nucleotide sequence ID" value="NZ_BAAANU010000010.1"/>
</dbReference>
<comment type="caution">
    <text evidence="2">The sequence shown here is derived from an EMBL/GenBank/DDBJ whole genome shotgun (WGS) entry which is preliminary data.</text>
</comment>